<proteinExistence type="inferred from homology"/>
<reference evidence="5" key="1">
    <citation type="journal article" date="2017" name="Genome Biol.">
        <title>Comparative genomics reveals high biological diversity and specific adaptations in the industrially and medically important fungal genus Aspergillus.</title>
        <authorList>
            <person name="de Vries R.P."/>
            <person name="Riley R."/>
            <person name="Wiebenga A."/>
            <person name="Aguilar-Osorio G."/>
            <person name="Amillis S."/>
            <person name="Uchima C.A."/>
            <person name="Anderluh G."/>
            <person name="Asadollahi M."/>
            <person name="Askin M."/>
            <person name="Barry K."/>
            <person name="Battaglia E."/>
            <person name="Bayram O."/>
            <person name="Benocci T."/>
            <person name="Braus-Stromeyer S.A."/>
            <person name="Caldana C."/>
            <person name="Canovas D."/>
            <person name="Cerqueira G.C."/>
            <person name="Chen F."/>
            <person name="Chen W."/>
            <person name="Choi C."/>
            <person name="Clum A."/>
            <person name="Dos Santos R.A."/>
            <person name="Damasio A.R."/>
            <person name="Diallinas G."/>
            <person name="Emri T."/>
            <person name="Fekete E."/>
            <person name="Flipphi M."/>
            <person name="Freyberg S."/>
            <person name="Gallo A."/>
            <person name="Gournas C."/>
            <person name="Habgood R."/>
            <person name="Hainaut M."/>
            <person name="Harispe M.L."/>
            <person name="Henrissat B."/>
            <person name="Hilden K.S."/>
            <person name="Hope R."/>
            <person name="Hossain A."/>
            <person name="Karabika E."/>
            <person name="Karaffa L."/>
            <person name="Karanyi Z."/>
            <person name="Krasevec N."/>
            <person name="Kuo A."/>
            <person name="Kusch H."/>
            <person name="LaButti K."/>
            <person name="Lagendijk E.L."/>
            <person name="Lapidus A."/>
            <person name="Levasseur A."/>
            <person name="Lindquist E."/>
            <person name="Lipzen A."/>
            <person name="Logrieco A.F."/>
            <person name="MacCabe A."/>
            <person name="Maekelae M.R."/>
            <person name="Malavazi I."/>
            <person name="Melin P."/>
            <person name="Meyer V."/>
            <person name="Mielnichuk N."/>
            <person name="Miskei M."/>
            <person name="Molnar A.P."/>
            <person name="Mule G."/>
            <person name="Ngan C.Y."/>
            <person name="Orejas M."/>
            <person name="Orosz E."/>
            <person name="Ouedraogo J.P."/>
            <person name="Overkamp K.M."/>
            <person name="Park H.-S."/>
            <person name="Perrone G."/>
            <person name="Piumi F."/>
            <person name="Punt P.J."/>
            <person name="Ram A.F."/>
            <person name="Ramon A."/>
            <person name="Rauscher S."/>
            <person name="Record E."/>
            <person name="Riano-Pachon D.M."/>
            <person name="Robert V."/>
            <person name="Roehrig J."/>
            <person name="Ruller R."/>
            <person name="Salamov A."/>
            <person name="Salih N.S."/>
            <person name="Samson R.A."/>
            <person name="Sandor E."/>
            <person name="Sanguinetti M."/>
            <person name="Schuetze T."/>
            <person name="Sepcic K."/>
            <person name="Shelest E."/>
            <person name="Sherlock G."/>
            <person name="Sophianopoulou V."/>
            <person name="Squina F.M."/>
            <person name="Sun H."/>
            <person name="Susca A."/>
            <person name="Todd R.B."/>
            <person name="Tsang A."/>
            <person name="Unkles S.E."/>
            <person name="van de Wiele N."/>
            <person name="van Rossen-Uffink D."/>
            <person name="Oliveira J.V."/>
            <person name="Vesth T.C."/>
            <person name="Visser J."/>
            <person name="Yu J.-H."/>
            <person name="Zhou M."/>
            <person name="Andersen M.R."/>
            <person name="Archer D.B."/>
            <person name="Baker S.E."/>
            <person name="Benoit I."/>
            <person name="Brakhage A.A."/>
            <person name="Braus G.H."/>
            <person name="Fischer R."/>
            <person name="Frisvad J.C."/>
            <person name="Goldman G.H."/>
            <person name="Houbraken J."/>
            <person name="Oakley B."/>
            <person name="Pocsi I."/>
            <person name="Scazzocchio C."/>
            <person name="Seiboth B."/>
            <person name="vanKuyk P.A."/>
            <person name="Wortman J."/>
            <person name="Dyer P.S."/>
            <person name="Grigoriev I.V."/>
        </authorList>
    </citation>
    <scope>NUCLEOTIDE SEQUENCE [LARGE SCALE GENOMIC DNA]</scope>
    <source>
        <strain evidence="5">CBS 583.65</strain>
    </source>
</reference>
<evidence type="ECO:0000256" key="1">
    <source>
        <dbReference type="ARBA" id="ARBA00005179"/>
    </source>
</evidence>
<dbReference type="CDD" id="cd13929">
    <property type="entry name" value="PT-DMATS_CymD"/>
    <property type="match status" value="1"/>
</dbReference>
<gene>
    <name evidence="4" type="ORF">ASPVEDRAFT_47646</name>
</gene>
<dbReference type="Proteomes" id="UP000184073">
    <property type="component" value="Unassembled WGS sequence"/>
</dbReference>
<dbReference type="Pfam" id="PF11991">
    <property type="entry name" value="Trp_DMAT"/>
    <property type="match status" value="1"/>
</dbReference>
<evidence type="ECO:0008006" key="6">
    <source>
        <dbReference type="Google" id="ProtNLM"/>
    </source>
</evidence>
<dbReference type="GO" id="GO:0009820">
    <property type="term" value="P:alkaloid metabolic process"/>
    <property type="evidence" value="ECO:0007669"/>
    <property type="project" value="InterPro"/>
</dbReference>
<name>A0A1L9Q404_ASPVE</name>
<protein>
    <recommendedName>
        <fullName evidence="6">Dimethylallyl tryptophan synthase</fullName>
    </recommendedName>
</protein>
<accession>A0A1L9Q404</accession>
<comment type="pathway">
    <text evidence="1">Secondary metabolite biosynthesis.</text>
</comment>
<dbReference type="InterPro" id="IPR033964">
    <property type="entry name" value="ABBA"/>
</dbReference>
<dbReference type="EMBL" id="KV878140">
    <property type="protein sequence ID" value="OJJ08491.1"/>
    <property type="molecule type" value="Genomic_DNA"/>
</dbReference>
<dbReference type="PANTHER" id="PTHR40627:SF4">
    <property type="entry name" value="PRENYLTRANSFERASE ASQH1-RELATED"/>
    <property type="match status" value="1"/>
</dbReference>
<evidence type="ECO:0000313" key="5">
    <source>
        <dbReference type="Proteomes" id="UP000184073"/>
    </source>
</evidence>
<dbReference type="AlphaFoldDB" id="A0A1L9Q404"/>
<sequence length="455" mass="51034">MSPSIVNGSKARIPSPGYSKPLPIFDALYRSLPAGTDDEQFWWKLTGRHLARMMLEAGYPEARQVECLLFHRFTIVPTFGPQPVSSEPWYRSRVAASAGDGAPISYSWRFGTAEKQPYIRNYIEPLGPLTGTAADPNNEVATKSLLNDFAKSLPNVDMSLFWTFEPHLRNQFSSKAEREQYAGPSVLTGVEMLPDSNAIDIKMYLYPRIPEQINKLLSTTLPLAMQEAYGENVSLESLNVVKDFLSNHPDGRQLSPRGTTAIDCCKIDESRLKFYMATPNTCFDHIASVMTIGGLRPLSAKHLTSLRELWYELNGLPADFPTSEPVPTPEGQDANAMSHKGVGFYYDIQPALALPDVKIFIDVRKHTKSDMAAAETVVSFLERHGRGPNPRAYLNVLRDIVPVEELEARTGVQAFYSVAVKKDEFDITAYFIPQIYRRFAAVQVELNGQRRSRFE</sequence>
<evidence type="ECO:0000256" key="2">
    <source>
        <dbReference type="ARBA" id="ARBA00010209"/>
    </source>
</evidence>
<evidence type="ECO:0000313" key="4">
    <source>
        <dbReference type="EMBL" id="OJJ08491.1"/>
    </source>
</evidence>
<dbReference type="OrthoDB" id="3354387at2759"/>
<comment type="similarity">
    <text evidence="2">Belongs to the tryptophan dimethylallyltransferase family.</text>
</comment>
<organism evidence="4 5">
    <name type="scientific">Aspergillus versicolor CBS 583.65</name>
    <dbReference type="NCBI Taxonomy" id="1036611"/>
    <lineage>
        <taxon>Eukaryota</taxon>
        <taxon>Fungi</taxon>
        <taxon>Dikarya</taxon>
        <taxon>Ascomycota</taxon>
        <taxon>Pezizomycotina</taxon>
        <taxon>Eurotiomycetes</taxon>
        <taxon>Eurotiomycetidae</taxon>
        <taxon>Eurotiales</taxon>
        <taxon>Aspergillaceae</taxon>
        <taxon>Aspergillus</taxon>
        <taxon>Aspergillus subgen. Nidulantes</taxon>
    </lineage>
</organism>
<dbReference type="GeneID" id="63729341"/>
<dbReference type="NCBIfam" id="TIGR03429">
    <property type="entry name" value="arom_pren_DMATS"/>
    <property type="match status" value="1"/>
</dbReference>
<dbReference type="STRING" id="1036611.A0A1L9Q404"/>
<keyword evidence="3" id="KW-0808">Transferase</keyword>
<dbReference type="RefSeq" id="XP_040674253.1">
    <property type="nucleotide sequence ID" value="XM_040813830.1"/>
</dbReference>
<dbReference type="PANTHER" id="PTHR40627">
    <property type="entry name" value="INDOLE PRENYLTRANSFERASE TDIB-RELATED"/>
    <property type="match status" value="1"/>
</dbReference>
<keyword evidence="5" id="KW-1185">Reference proteome</keyword>
<dbReference type="VEuPathDB" id="FungiDB:ASPVEDRAFT_47646"/>
<dbReference type="GO" id="GO:0004659">
    <property type="term" value="F:prenyltransferase activity"/>
    <property type="evidence" value="ECO:0007669"/>
    <property type="project" value="TreeGrafter"/>
</dbReference>
<dbReference type="InterPro" id="IPR017795">
    <property type="entry name" value="ABBA_NscD-like"/>
</dbReference>
<evidence type="ECO:0000256" key="3">
    <source>
        <dbReference type="ARBA" id="ARBA00022679"/>
    </source>
</evidence>
<dbReference type="SFLD" id="SFLDS00036">
    <property type="entry name" value="Aromatic_Prenyltransferase"/>
    <property type="match status" value="1"/>
</dbReference>